<dbReference type="PROSITE" id="PS50197">
    <property type="entry name" value="BEACH"/>
    <property type="match status" value="1"/>
</dbReference>
<feature type="region of interest" description="Disordered" evidence="5">
    <location>
        <begin position="2294"/>
        <end position="2323"/>
    </location>
</feature>
<feature type="compositionally biased region" description="Low complexity" evidence="5">
    <location>
        <begin position="2588"/>
        <end position="2613"/>
    </location>
</feature>
<dbReference type="SMART" id="SM00320">
    <property type="entry name" value="WD40"/>
    <property type="match status" value="4"/>
</dbReference>
<feature type="domain" description="BEACH" evidence="6">
    <location>
        <begin position="1920"/>
        <end position="2209"/>
    </location>
</feature>
<dbReference type="InterPro" id="IPR001680">
    <property type="entry name" value="WD40_rpt"/>
</dbReference>
<comment type="subcellular location">
    <subcellularLocation>
        <location evidence="1">Membrane</location>
    </subcellularLocation>
</comment>
<proteinExistence type="predicted"/>
<dbReference type="InterPro" id="IPR036372">
    <property type="entry name" value="BEACH_dom_sf"/>
</dbReference>
<dbReference type="GO" id="GO:0019901">
    <property type="term" value="F:protein kinase binding"/>
    <property type="evidence" value="ECO:0007669"/>
    <property type="project" value="TreeGrafter"/>
</dbReference>
<dbReference type="SUPFAM" id="SSF81837">
    <property type="entry name" value="BEACH domain"/>
    <property type="match status" value="1"/>
</dbReference>
<evidence type="ECO:0000256" key="4">
    <source>
        <dbReference type="ARBA" id="ARBA00023136"/>
    </source>
</evidence>
<dbReference type="InterPro" id="IPR050865">
    <property type="entry name" value="BEACH_Domain"/>
</dbReference>
<dbReference type="PANTHER" id="PTHR13743">
    <property type="entry name" value="BEIGE/BEACH-RELATED"/>
    <property type="match status" value="1"/>
</dbReference>
<dbReference type="Gene3D" id="1.10.1540.10">
    <property type="entry name" value="BEACH domain"/>
    <property type="match status" value="1"/>
</dbReference>
<feature type="compositionally biased region" description="Basic and acidic residues" evidence="5">
    <location>
        <begin position="1302"/>
        <end position="1331"/>
    </location>
</feature>
<feature type="region of interest" description="Disordered" evidence="5">
    <location>
        <begin position="730"/>
        <end position="786"/>
    </location>
</feature>
<dbReference type="eggNOG" id="KOG1787">
    <property type="taxonomic scope" value="Eukaryota"/>
</dbReference>
<dbReference type="PROSITE" id="PS51783">
    <property type="entry name" value="PH_BEACH"/>
    <property type="match status" value="1"/>
</dbReference>
<feature type="compositionally biased region" description="Low complexity" evidence="5">
    <location>
        <begin position="2294"/>
        <end position="2311"/>
    </location>
</feature>
<dbReference type="InterPro" id="IPR013320">
    <property type="entry name" value="ConA-like_dom_sf"/>
</dbReference>
<dbReference type="InterPro" id="IPR046851">
    <property type="entry name" value="NBCH_WD40"/>
</dbReference>
<dbReference type="Gene3D" id="2.60.120.200">
    <property type="match status" value="1"/>
</dbReference>
<protein>
    <submittedName>
        <fullName evidence="8">Wd40 repeat</fullName>
    </submittedName>
</protein>
<gene>
    <name evidence="8" type="ORF">EmuJ_000768200</name>
</gene>
<keyword evidence="9" id="KW-1185">Reference proteome</keyword>
<feature type="compositionally biased region" description="Low complexity" evidence="5">
    <location>
        <begin position="2718"/>
        <end position="2730"/>
    </location>
</feature>
<dbReference type="Proteomes" id="UP000017246">
    <property type="component" value="Unassembled WGS sequence"/>
</dbReference>
<dbReference type="EMBL" id="LN902841">
    <property type="protein sequence ID" value="CDS40116.2"/>
    <property type="molecule type" value="Genomic_DNA"/>
</dbReference>
<sequence>METNSLDEVDHNVSETNAVNADPEQNIHQSNATSVKKEDAKFSDGKRFSLSALFDLLDEFLNKGDIPWYMLTIAFVYNRWTKSELRCYVDGKITSSVEMAWPITGSDPFERCVIGGSFDQRDENVFSGRIASITGFTEALSPQQISALYTLGPNYKGQLRFESEVKGLLSETGCKALIESKLSASIMFVYHPLACDRNLCLDQSPKPNAVFAHSPHGLMQGKVRSVRTISLQSSIQSLGGIQLLYLLFEQLDFALENAVDPDRPQDDVKPFPIAALLFNLLFDLARTSYALQDQLARTNGLVVFAQALWQSSPAHLTESLLNGLLEAARYLTRELLSASPSSLAAGVPSLLVLFRQLFNKLLFANGLWLRAPVTVQDRLYGFLADEFRVDLLGQSGKSIVASALHAIKYYFWMVQPTEPVLDSTPDERPSLKYLARIRSNLLLFIKPLILQQYQLSPYNGNFPPNGEEVDYLFNFLCTVREVPSDNLKDVLYFAVALMSQHPAVMVPCFDRRDGIQCVFQLLTLPDEDSRLYALKLLGFFLKYSKAKRKQEAVDQHNIFSLLCDRFAAVSPAFTMKAYNVFFELLTEDMTLQLTEKVLPYPSQAQRIENPALLKTIALLIIHSKRTAELMTIRQVFLEHLLVLCLNSDVNRRAVLQMSVWQDWVIGLASLFPQNRQNSYATATVMEVLRCLLFYALCFEFGGWRVWIDTLAILHSRIAFEEFRRANHQAHMAKSRAELPSQHTADPGPQLQSMSQPQPLETTESEVDGPATSKEVGESSPDVEEVDLTDKVVRKLVDDLLDQLVLEAAGPNEKVEGKGDEAETYLSADATAHANTAKGDKGGHAQTNSATTTQKSNHAPEKVEPQAFRIPPFTWSYLHQLLLDSVLRSIEDEFHAITAAGPQEATANEKVVVETETETESEEESESVALSNLQTFITDPANQVYVINLIHLVSQLSDGLVTACGGLLPLLATTTSPTMELEVQEPSSGLSLETALGFLLRVTNIADVVVFMPSINLGALEKETGMNSGGIVRQCLRLACLCAVRNSLEARLKDFFPSDEILSQLCTHPAPHHHTPSPLPPLDSAQSIVQPSPQPSLPLSSSTSADLAETSNAVTAATAAARVRQHSLSAFYFYGLLRHKLEVIQRLANPAAGTPFLSRECVVFLERLRRLPPGLQRLVLGLRPSMANYASGFMGGVFDRTVAHPLADMESLLQNVDINRLHNIVYREEEETRQAHFVALAVIYFLSVLMVSKYRDLLDPVNLLSLCQRKGAPPSSSPTPVSPASWRLGSSASAKPIASTIEVTEKQTSKQSEEQNAEDRPSSNQSDSEKTNVTKSGEDEESTGAYMEPGIKEQVTNEPSENGQEEDSTDDVKEGKSESIGGSGSDDGEQRVASVHQYMPKTTLPVSLDTGKPTVCSVIGGGSESQRAPSETSETAASSLPTPPHLLASPPAPTTTTSADLTDLLERALGSSVPLLKNIFFDFETFLAKALVGSHGQDLLLTGGLSALRNSSLAVEIVMLLCSQEWQNSLQKHAGLAFIELVNECRLLAKASREHFISVAHEADFILARLRSLELRRQTAFRARTLRRQQCRVTELDTHQTRRLEAGAVRDGLVAAHCLALTQHLLQCLQQAPLPPPSLPSANRCDVITPASSALLRQTRLFLERTKRPPMRIFYRLDTWEDDSRRRRRLVINPFGSSHPEATLHSSPPPVPAAPLTLAIDSTALNLLPQSEQQHHQEEMTAGGGDTQRGSVDSLQPPSTPSAYSPFTLNEASLASGLVSTHQDVFTFGQLEPAANDPAVVSTPCQLITAGAAVYGILSITSTYFAFETDPGHELNQKIDPQVLAYTKNLYSKWPFSEIRAVFTRRHLLRNVALEIFLTTRSSVLFALPDESTVRRVVYALPPVGIGARYGVTQSHRTSLATGRQHLSLSQATQRWQRREMSNFDYLMCLNTLAGRSLNDLNQYPIFPWVLTNYTDSYLDLNEPANYRDLSKPVGALDPARKAFFDERYADWDDPTQPAFHYGTHYSTAAFVLNYLIRLEPFTTLFLNMQGGKFDHPNRMFYSVEATWAGCLQSSTNVKELIPEFFYLPEMFENTNDYDFGALEDGTKLGDVILPPWATSPEEFVRIHRQALESELVSCQLHHWIDLIFGYKQRGQEAVKATNVFHYLTYEDSVNWDKVTDPVLREALESQITCFGQTPSQLLTTPHPPRGSALAACPRLFALPVHEVTARLRPASHASILGLFFVSSPHHGVSADVSLLAVSTNCVFTVNKWNKAAAAAAADSDSVRRKIFKATSPTPVSVESSETSSSSQEPPPPYSPLTSNLPASATLPVMPAESQVTPLLTLDPTPLAPNPSGNRRYIGENMDPSIRLTANNFVVAGDGRAIVACGYFDYSFRIFSVDSGRCVQSVCGHQDVVTCLGHSESTAIGHCYLASGGRDGLVCLWIFDTKSLCLFSERSGALPMPHVTLFGHQNALQCIAISAELGLVFSGSEGGACLLHTTQGELLRRFEAPQTAADRLRPCAVFAGAADAAAAVAAASPTRLVVTRHGYVVFQLGATKLAVFTLNARLVAATDLHRQIQSGIIEEQSSTTTVSHSPPSAPIPSSSSSSNGSPLAVSQARAQAQSKAEGEGYVVSALAVTRCAHFLLAAGNDGIVSILHLHSLRLLHCLPRCKAPITALDISPDHRFIVVGLANGGLVVFNVNFNRWREEIQGGKPKQQQSRQDQDYQQQHTTRPYPPQPANSNATTNTTKTEEREEAQDEEQQPVTPEFVATTAT</sequence>
<feature type="region of interest" description="Disordered" evidence="5">
    <location>
        <begin position="1730"/>
        <end position="1762"/>
    </location>
</feature>
<dbReference type="InterPro" id="IPR031570">
    <property type="entry name" value="NBEA/BDCP_DUF4704"/>
</dbReference>
<dbReference type="Gene3D" id="2.30.29.30">
    <property type="entry name" value="Pleckstrin-homology domain (PH domain)/Phosphotyrosine-binding domain (PTB)"/>
    <property type="match status" value="1"/>
</dbReference>
<dbReference type="CDD" id="cd06071">
    <property type="entry name" value="Beach"/>
    <property type="match status" value="1"/>
</dbReference>
<keyword evidence="4" id="KW-0472">Membrane</keyword>
<evidence type="ECO:0000256" key="3">
    <source>
        <dbReference type="ARBA" id="ARBA00022737"/>
    </source>
</evidence>
<dbReference type="Pfam" id="PF20426">
    <property type="entry name" value="NBCH_WD40"/>
    <property type="match status" value="1"/>
</dbReference>
<dbReference type="GO" id="GO:0016020">
    <property type="term" value="C:membrane"/>
    <property type="evidence" value="ECO:0007669"/>
    <property type="project" value="UniProtKB-SubCell"/>
</dbReference>
<feature type="region of interest" description="Disordered" evidence="5">
    <location>
        <begin position="1694"/>
        <end position="1714"/>
    </location>
</feature>
<feature type="region of interest" description="Disordered" evidence="5">
    <location>
        <begin position="1402"/>
        <end position="1454"/>
    </location>
</feature>
<keyword evidence="3" id="KW-0677">Repeat</keyword>
<evidence type="ECO:0000256" key="1">
    <source>
        <dbReference type="ARBA" id="ARBA00004370"/>
    </source>
</evidence>
<dbReference type="InterPro" id="IPR010508">
    <property type="entry name" value="NBEA-like_DUF1088"/>
</dbReference>
<feature type="compositionally biased region" description="Low complexity" evidence="5">
    <location>
        <begin position="746"/>
        <end position="759"/>
    </location>
</feature>
<feature type="region of interest" description="Disordered" evidence="5">
    <location>
        <begin position="1066"/>
        <end position="1102"/>
    </location>
</feature>
<evidence type="ECO:0000256" key="2">
    <source>
        <dbReference type="ARBA" id="ARBA00022574"/>
    </source>
</evidence>
<keyword evidence="2" id="KW-0853">WD repeat</keyword>
<evidence type="ECO:0000313" key="9">
    <source>
        <dbReference type="Proteomes" id="UP000017246"/>
    </source>
</evidence>
<dbReference type="InterPro" id="IPR000409">
    <property type="entry name" value="BEACH_dom"/>
</dbReference>
<feature type="compositionally biased region" description="Low complexity" evidence="5">
    <location>
        <begin position="2741"/>
        <end position="2750"/>
    </location>
</feature>
<feature type="compositionally biased region" description="Acidic residues" evidence="5">
    <location>
        <begin position="914"/>
        <end position="925"/>
    </location>
</feature>
<dbReference type="CDD" id="cd01201">
    <property type="entry name" value="PH_BEACH"/>
    <property type="match status" value="1"/>
</dbReference>
<evidence type="ECO:0000259" key="7">
    <source>
        <dbReference type="PROSITE" id="PS51783"/>
    </source>
</evidence>
<reference evidence="8" key="2">
    <citation type="submission" date="2015-11" db="EMBL/GenBank/DDBJ databases">
        <authorList>
            <person name="Zhang Y."/>
            <person name="Guo Z."/>
        </authorList>
    </citation>
    <scope>NUCLEOTIDE SEQUENCE</scope>
</reference>
<name>A0A068YCQ9_ECHMU</name>
<reference evidence="8" key="1">
    <citation type="journal article" date="2013" name="Nature">
        <title>The genomes of four tapeworm species reveal adaptations to parasitism.</title>
        <authorList>
            <person name="Tsai I.J."/>
            <person name="Zarowiecki M."/>
            <person name="Holroyd N."/>
            <person name="Garciarrubio A."/>
            <person name="Sanchez-Flores A."/>
            <person name="Brooks K.L."/>
            <person name="Tracey A."/>
            <person name="Bobes R.J."/>
            <person name="Fragoso G."/>
            <person name="Sciutto E."/>
            <person name="Aslett M."/>
            <person name="Beasley H."/>
            <person name="Bennett H.M."/>
            <person name="Cai J."/>
            <person name="Camicia F."/>
            <person name="Clark R."/>
            <person name="Cucher M."/>
            <person name="De Silva N."/>
            <person name="Day T.A."/>
            <person name="Deplazes P."/>
            <person name="Estrada K."/>
            <person name="Fernandez C."/>
            <person name="Holland P.W."/>
            <person name="Hou J."/>
            <person name="Hu S."/>
            <person name="Huckvale T."/>
            <person name="Hung S.S."/>
            <person name="Kamenetzky L."/>
            <person name="Keane J.A."/>
            <person name="Kiss F."/>
            <person name="Koziol U."/>
            <person name="Lambert O."/>
            <person name="Liu K."/>
            <person name="Luo X."/>
            <person name="Luo Y."/>
            <person name="Macchiaroli N."/>
            <person name="Nichol S."/>
            <person name="Paps J."/>
            <person name="Parkinson J."/>
            <person name="Pouchkina-Stantcheva N."/>
            <person name="Riddiford N."/>
            <person name="Rosenzvit M."/>
            <person name="Salinas G."/>
            <person name="Wasmuth J.D."/>
            <person name="Zamanian M."/>
            <person name="Zheng Y."/>
            <person name="Cai X."/>
            <person name="Soberon X."/>
            <person name="Olson P.D."/>
            <person name="Laclette J.P."/>
            <person name="Brehm K."/>
            <person name="Berriman M."/>
            <person name="Garciarrubio A."/>
            <person name="Bobes R.J."/>
            <person name="Fragoso G."/>
            <person name="Sanchez-Flores A."/>
            <person name="Estrada K."/>
            <person name="Cevallos M.A."/>
            <person name="Morett E."/>
            <person name="Gonzalez V."/>
            <person name="Portillo T."/>
            <person name="Ochoa-Leyva A."/>
            <person name="Jose M.V."/>
            <person name="Sciutto E."/>
            <person name="Landa A."/>
            <person name="Jimenez L."/>
            <person name="Valdes V."/>
            <person name="Carrero J.C."/>
            <person name="Larralde C."/>
            <person name="Morales-Montor J."/>
            <person name="Limon-Lason J."/>
            <person name="Soberon X."/>
            <person name="Laclette J.P."/>
        </authorList>
    </citation>
    <scope>NUCLEOTIDE SEQUENCE [LARGE SCALE GENOMIC DNA]</scope>
</reference>
<feature type="region of interest" description="Disordered" evidence="5">
    <location>
        <begin position="2712"/>
        <end position="2776"/>
    </location>
</feature>
<dbReference type="SUPFAM" id="SSF50729">
    <property type="entry name" value="PH domain-like"/>
    <property type="match status" value="1"/>
</dbReference>
<dbReference type="InterPro" id="IPR015943">
    <property type="entry name" value="WD40/YVTN_repeat-like_dom_sf"/>
</dbReference>
<dbReference type="Pfam" id="PF15787">
    <property type="entry name" value="DUF4704"/>
    <property type="match status" value="1"/>
</dbReference>
<feature type="compositionally biased region" description="Low complexity" evidence="5">
    <location>
        <begin position="1427"/>
        <end position="1454"/>
    </location>
</feature>
<evidence type="ECO:0000259" key="6">
    <source>
        <dbReference type="PROSITE" id="PS50197"/>
    </source>
</evidence>
<feature type="compositionally biased region" description="Low complexity" evidence="5">
    <location>
        <begin position="1081"/>
        <end position="1102"/>
    </location>
</feature>
<feature type="compositionally biased region" description="Polar residues" evidence="5">
    <location>
        <begin position="1747"/>
        <end position="1762"/>
    </location>
</feature>
<dbReference type="GO" id="GO:0005829">
    <property type="term" value="C:cytosol"/>
    <property type="evidence" value="ECO:0007669"/>
    <property type="project" value="TreeGrafter"/>
</dbReference>
<dbReference type="SMART" id="SM01026">
    <property type="entry name" value="Beach"/>
    <property type="match status" value="1"/>
</dbReference>
<dbReference type="Pfam" id="PF14844">
    <property type="entry name" value="PH_BEACH"/>
    <property type="match status" value="1"/>
</dbReference>
<dbReference type="Gene3D" id="2.130.10.10">
    <property type="entry name" value="YVTN repeat-like/Quinoprotein amine dehydrogenase"/>
    <property type="match status" value="2"/>
</dbReference>
<dbReference type="InterPro" id="IPR011993">
    <property type="entry name" value="PH-like_dom_sf"/>
</dbReference>
<feature type="region of interest" description="Disordered" evidence="5">
    <location>
        <begin position="1269"/>
        <end position="1389"/>
    </location>
</feature>
<dbReference type="Pfam" id="PF02138">
    <property type="entry name" value="Beach"/>
    <property type="match status" value="1"/>
</dbReference>
<dbReference type="STRING" id="6211.A0A068YCQ9"/>
<dbReference type="FunFam" id="1.10.1540.10:FF:000001">
    <property type="entry name" value="neurobeachin isoform X1"/>
    <property type="match status" value="1"/>
</dbReference>
<feature type="region of interest" description="Disordered" evidence="5">
    <location>
        <begin position="2586"/>
        <end position="2620"/>
    </location>
</feature>
<feature type="region of interest" description="Disordered" evidence="5">
    <location>
        <begin position="834"/>
        <end position="861"/>
    </location>
</feature>
<dbReference type="InterPro" id="IPR023362">
    <property type="entry name" value="PH-BEACH_dom"/>
</dbReference>
<evidence type="ECO:0000313" key="8">
    <source>
        <dbReference type="EMBL" id="CDS40116.2"/>
    </source>
</evidence>
<dbReference type="SUPFAM" id="SSF50978">
    <property type="entry name" value="WD40 repeat-like"/>
    <property type="match status" value="1"/>
</dbReference>
<feature type="domain" description="BEACH-type PH" evidence="7">
    <location>
        <begin position="1793"/>
        <end position="1901"/>
    </location>
</feature>
<feature type="compositionally biased region" description="Polar residues" evidence="5">
    <location>
        <begin position="844"/>
        <end position="856"/>
    </location>
</feature>
<dbReference type="SUPFAM" id="SSF49899">
    <property type="entry name" value="Concanavalin A-like lectins/glucanases"/>
    <property type="match status" value="1"/>
</dbReference>
<feature type="region of interest" description="Disordered" evidence="5">
    <location>
        <begin position="904"/>
        <end position="926"/>
    </location>
</feature>
<dbReference type="OMA" id="NMEASQP"/>
<dbReference type="PANTHER" id="PTHR13743:SF162">
    <property type="entry name" value="NEUROBEACHIN"/>
    <property type="match status" value="1"/>
</dbReference>
<evidence type="ECO:0000256" key="5">
    <source>
        <dbReference type="SAM" id="MobiDB-lite"/>
    </source>
</evidence>
<dbReference type="OrthoDB" id="26681at2759"/>
<organism evidence="8 9">
    <name type="scientific">Echinococcus multilocularis</name>
    <name type="common">Fox tapeworm</name>
    <dbReference type="NCBI Taxonomy" id="6211"/>
    <lineage>
        <taxon>Eukaryota</taxon>
        <taxon>Metazoa</taxon>
        <taxon>Spiralia</taxon>
        <taxon>Lophotrochozoa</taxon>
        <taxon>Platyhelminthes</taxon>
        <taxon>Cestoda</taxon>
        <taxon>Eucestoda</taxon>
        <taxon>Cyclophyllidea</taxon>
        <taxon>Taeniidae</taxon>
        <taxon>Echinococcus</taxon>
    </lineage>
</organism>
<dbReference type="GO" id="GO:0008104">
    <property type="term" value="P:intracellular protein localization"/>
    <property type="evidence" value="ECO:0007669"/>
    <property type="project" value="TreeGrafter"/>
</dbReference>
<dbReference type="InterPro" id="IPR036322">
    <property type="entry name" value="WD40_repeat_dom_sf"/>
</dbReference>
<dbReference type="Pfam" id="PF06469">
    <property type="entry name" value="DUF1088"/>
    <property type="match status" value="1"/>
</dbReference>
<accession>A0A068YCQ9</accession>